<name>A0ABW9AQ73_9BURK</name>
<accession>A0ABW9AQ73</accession>
<protein>
    <submittedName>
        <fullName evidence="2">Nuclear transport factor 2 family protein</fullName>
    </submittedName>
</protein>
<organism evidence="2 3">
    <name type="scientific">Paraburkholderia dipogonis</name>
    <dbReference type="NCBI Taxonomy" id="1211383"/>
    <lineage>
        <taxon>Bacteria</taxon>
        <taxon>Pseudomonadati</taxon>
        <taxon>Pseudomonadota</taxon>
        <taxon>Betaproteobacteria</taxon>
        <taxon>Burkholderiales</taxon>
        <taxon>Burkholderiaceae</taxon>
        <taxon>Paraburkholderia</taxon>
    </lineage>
</organism>
<gene>
    <name evidence="2" type="ORF">PQR57_12750</name>
</gene>
<comment type="caution">
    <text evidence="2">The sequence shown here is derived from an EMBL/GenBank/DDBJ whole genome shotgun (WGS) entry which is preliminary data.</text>
</comment>
<reference evidence="2 3" key="1">
    <citation type="journal article" date="2024" name="Chem. Sci.">
        <title>Discovery of megapolipeptins by genome mining of a Burkholderiales bacteria collection.</title>
        <authorList>
            <person name="Paulo B.S."/>
            <person name="Recchia M.J.J."/>
            <person name="Lee S."/>
            <person name="Fergusson C.H."/>
            <person name="Romanowski S.B."/>
            <person name="Hernandez A."/>
            <person name="Krull N."/>
            <person name="Liu D.Y."/>
            <person name="Cavanagh H."/>
            <person name="Bos A."/>
            <person name="Gray C.A."/>
            <person name="Murphy B.T."/>
            <person name="Linington R.G."/>
            <person name="Eustaquio A.S."/>
        </authorList>
    </citation>
    <scope>NUCLEOTIDE SEQUENCE [LARGE SCALE GENOMIC DNA]</scope>
    <source>
        <strain evidence="2 3">RL17-350-BIC-A</strain>
    </source>
</reference>
<dbReference type="PANTHER" id="PTHR41252">
    <property type="entry name" value="BLR2505 PROTEIN"/>
    <property type="match status" value="1"/>
</dbReference>
<dbReference type="SUPFAM" id="SSF54427">
    <property type="entry name" value="NTF2-like"/>
    <property type="match status" value="1"/>
</dbReference>
<dbReference type="InterPro" id="IPR037401">
    <property type="entry name" value="SnoaL-like"/>
</dbReference>
<dbReference type="Proteomes" id="UP001629230">
    <property type="component" value="Unassembled WGS sequence"/>
</dbReference>
<evidence type="ECO:0000313" key="2">
    <source>
        <dbReference type="EMBL" id="MFM0001891.1"/>
    </source>
</evidence>
<sequence>MSNAMQVVKDAYAAFGRGDIDALLALIPADIDWRVVGPASLPYATQCRTRADVQQYFDDLFSAEEITRLEPREFIDAGEHIIVLGFVASTIKATGKSFESEWVHIFTVKDGLVTRWLEFFDTAARP</sequence>
<dbReference type="Pfam" id="PF12680">
    <property type="entry name" value="SnoaL_2"/>
    <property type="match status" value="1"/>
</dbReference>
<keyword evidence="3" id="KW-1185">Reference proteome</keyword>
<dbReference type="PANTHER" id="PTHR41252:SF1">
    <property type="entry name" value="BLR2505 PROTEIN"/>
    <property type="match status" value="1"/>
</dbReference>
<feature type="domain" description="SnoaL-like" evidence="1">
    <location>
        <begin position="8"/>
        <end position="116"/>
    </location>
</feature>
<evidence type="ECO:0000259" key="1">
    <source>
        <dbReference type="Pfam" id="PF12680"/>
    </source>
</evidence>
<evidence type="ECO:0000313" key="3">
    <source>
        <dbReference type="Proteomes" id="UP001629230"/>
    </source>
</evidence>
<dbReference type="Gene3D" id="3.10.450.50">
    <property type="match status" value="1"/>
</dbReference>
<dbReference type="InterPro" id="IPR032710">
    <property type="entry name" value="NTF2-like_dom_sf"/>
</dbReference>
<proteinExistence type="predicted"/>
<dbReference type="RefSeq" id="WP_408177330.1">
    <property type="nucleotide sequence ID" value="NZ_JAQQEZ010000007.1"/>
</dbReference>
<dbReference type="EMBL" id="JAQQEZ010000007">
    <property type="protein sequence ID" value="MFM0001891.1"/>
    <property type="molecule type" value="Genomic_DNA"/>
</dbReference>